<dbReference type="Proteomes" id="UP000007241">
    <property type="component" value="Unassembled WGS sequence"/>
</dbReference>
<evidence type="ECO:0000259" key="7">
    <source>
        <dbReference type="Pfam" id="PF04893"/>
    </source>
</evidence>
<dbReference type="PANTHER" id="PTHR21236:SF2">
    <property type="entry name" value="PROTEIN YIPF"/>
    <property type="match status" value="1"/>
</dbReference>
<evidence type="ECO:0000256" key="3">
    <source>
        <dbReference type="ARBA" id="ARBA00022692"/>
    </source>
</evidence>
<keyword evidence="3 6" id="KW-0812">Transmembrane</keyword>
<dbReference type="STRING" id="684364.F4P3C1"/>
<dbReference type="GO" id="GO:0005802">
    <property type="term" value="C:trans-Golgi network"/>
    <property type="evidence" value="ECO:0000318"/>
    <property type="project" value="GO_Central"/>
</dbReference>
<sequence length="190" mass="20780">MSGGVTWQTIRSAFSTGGFPDEPPLLQELDINFNHIKSKGLTVMNPFKQIDRNIMDDTDLAGPILFCFLFGGFLFLSGKAHFGYIYGVATLGWLSMYSILNLMSDTGIDGYRTASVLGYALLPMVLLSSLTIVFKMQDITGVILSAVTVVWCTNSSSGMFVTVLSMKEQRLLVAYPVALLYSAFALLAVF</sequence>
<feature type="transmembrane region" description="Helical" evidence="6">
    <location>
        <begin position="142"/>
        <end position="164"/>
    </location>
</feature>
<reference evidence="8 9" key="1">
    <citation type="submission" date="2009-12" db="EMBL/GenBank/DDBJ databases">
        <title>The draft genome of Batrachochytrium dendrobatidis.</title>
        <authorList>
            <consortium name="US DOE Joint Genome Institute (JGI-PGF)"/>
            <person name="Kuo A."/>
            <person name="Salamov A."/>
            <person name="Schmutz J."/>
            <person name="Lucas S."/>
            <person name="Pitluck S."/>
            <person name="Rosenblum E."/>
            <person name="Stajich J."/>
            <person name="Eisen M."/>
            <person name="Grigoriev I.V."/>
        </authorList>
    </citation>
    <scope>NUCLEOTIDE SEQUENCE [LARGE SCALE GENOMIC DNA]</scope>
    <source>
        <strain evidence="9">JAM81 / FGSC 10211</strain>
    </source>
</reference>
<feature type="transmembrane region" description="Helical" evidence="6">
    <location>
        <begin position="60"/>
        <end position="78"/>
    </location>
</feature>
<evidence type="ECO:0000256" key="2">
    <source>
        <dbReference type="ARBA" id="ARBA00010596"/>
    </source>
</evidence>
<keyword evidence="4 6" id="KW-1133">Transmembrane helix</keyword>
<evidence type="ECO:0000256" key="6">
    <source>
        <dbReference type="RuleBase" id="RU361264"/>
    </source>
</evidence>
<keyword evidence="5 6" id="KW-0472">Membrane</keyword>
<evidence type="ECO:0000313" key="9">
    <source>
        <dbReference type="Proteomes" id="UP000007241"/>
    </source>
</evidence>
<feature type="domain" description="Yip1" evidence="7">
    <location>
        <begin position="43"/>
        <end position="186"/>
    </location>
</feature>
<dbReference type="OrthoDB" id="440385at2759"/>
<name>F4P3C1_BATDJ</name>
<dbReference type="InterPro" id="IPR006977">
    <property type="entry name" value="Yip1_dom"/>
</dbReference>
<feature type="transmembrane region" description="Helical" evidence="6">
    <location>
        <begin position="116"/>
        <end position="136"/>
    </location>
</feature>
<dbReference type="InParanoid" id="F4P3C1"/>
<evidence type="ECO:0000256" key="5">
    <source>
        <dbReference type="ARBA" id="ARBA00023136"/>
    </source>
</evidence>
<evidence type="ECO:0000313" key="8">
    <source>
        <dbReference type="EMBL" id="EGF80190.1"/>
    </source>
</evidence>
<dbReference type="HOGENOM" id="CLU_074741_4_2_1"/>
<dbReference type="Pfam" id="PF04893">
    <property type="entry name" value="Yip1"/>
    <property type="match status" value="1"/>
</dbReference>
<dbReference type="GO" id="GO:0048280">
    <property type="term" value="P:vesicle fusion with Golgi apparatus"/>
    <property type="evidence" value="ECO:0000318"/>
    <property type="project" value="GO_Central"/>
</dbReference>
<protein>
    <recommendedName>
        <fullName evidence="6">Protein YIP</fullName>
    </recommendedName>
</protein>
<dbReference type="GO" id="GO:0006888">
    <property type="term" value="P:endoplasmic reticulum to Golgi vesicle-mediated transport"/>
    <property type="evidence" value="ECO:0000318"/>
    <property type="project" value="GO_Central"/>
</dbReference>
<gene>
    <name evidence="8" type="ORF">BATDEDRAFT_11386</name>
</gene>
<comment type="similarity">
    <text evidence="2 6">Belongs to the YIP1 family.</text>
</comment>
<dbReference type="EMBL" id="GL882884">
    <property type="protein sequence ID" value="EGF80190.1"/>
    <property type="molecule type" value="Genomic_DNA"/>
</dbReference>
<dbReference type="GO" id="GO:0000139">
    <property type="term" value="C:Golgi membrane"/>
    <property type="evidence" value="ECO:0007669"/>
    <property type="project" value="UniProtKB-SubCell"/>
</dbReference>
<organism evidence="8 9">
    <name type="scientific">Batrachochytrium dendrobatidis (strain JAM81 / FGSC 10211)</name>
    <name type="common">Frog chytrid fungus</name>
    <dbReference type="NCBI Taxonomy" id="684364"/>
    <lineage>
        <taxon>Eukaryota</taxon>
        <taxon>Fungi</taxon>
        <taxon>Fungi incertae sedis</taxon>
        <taxon>Chytridiomycota</taxon>
        <taxon>Chytridiomycota incertae sedis</taxon>
        <taxon>Chytridiomycetes</taxon>
        <taxon>Rhizophydiales</taxon>
        <taxon>Rhizophydiales incertae sedis</taxon>
        <taxon>Batrachochytrium</taxon>
    </lineage>
</organism>
<dbReference type="PANTHER" id="PTHR21236">
    <property type="entry name" value="GOLGI MEMBRANE PROTEIN YIP1"/>
    <property type="match status" value="1"/>
</dbReference>
<evidence type="ECO:0000256" key="1">
    <source>
        <dbReference type="ARBA" id="ARBA00004141"/>
    </source>
</evidence>
<comment type="subcellular location">
    <subcellularLocation>
        <location evidence="6">Golgi apparatus membrane</location>
        <topology evidence="6">Multi-pass membrane protein</topology>
    </subcellularLocation>
    <subcellularLocation>
        <location evidence="1">Membrane</location>
        <topology evidence="1">Multi-pass membrane protein</topology>
    </subcellularLocation>
</comment>
<accession>F4P3C1</accession>
<keyword evidence="9" id="KW-1185">Reference proteome</keyword>
<dbReference type="RefSeq" id="XP_006678846.1">
    <property type="nucleotide sequence ID" value="XM_006678783.1"/>
</dbReference>
<dbReference type="InterPro" id="IPR045231">
    <property type="entry name" value="Yip1/4-like"/>
</dbReference>
<evidence type="ECO:0000256" key="4">
    <source>
        <dbReference type="ARBA" id="ARBA00022989"/>
    </source>
</evidence>
<dbReference type="AlphaFoldDB" id="F4P3C1"/>
<dbReference type="FunCoup" id="F4P3C1">
    <property type="interactions" value="665"/>
</dbReference>
<feature type="transmembrane region" description="Helical" evidence="6">
    <location>
        <begin position="84"/>
        <end position="104"/>
    </location>
</feature>
<proteinExistence type="inferred from homology"/>
<dbReference type="GeneID" id="18236566"/>
<feature type="transmembrane region" description="Helical" evidence="6">
    <location>
        <begin position="171"/>
        <end position="189"/>
    </location>
</feature>
<dbReference type="OMA" id="HIRAKSM"/>